<accession>A0AAE0IPE5</accession>
<gene>
    <name evidence="1" type="ORF">B0T19DRAFT_197580</name>
</gene>
<dbReference type="AlphaFoldDB" id="A0AAE0IPE5"/>
<reference evidence="1" key="2">
    <citation type="submission" date="2023-06" db="EMBL/GenBank/DDBJ databases">
        <authorList>
            <consortium name="Lawrence Berkeley National Laboratory"/>
            <person name="Haridas S."/>
            <person name="Hensen N."/>
            <person name="Bonometti L."/>
            <person name="Westerberg I."/>
            <person name="Brannstrom I.O."/>
            <person name="Guillou S."/>
            <person name="Cros-Aarteil S."/>
            <person name="Calhoun S."/>
            <person name="Kuo A."/>
            <person name="Mondo S."/>
            <person name="Pangilinan J."/>
            <person name="Riley R."/>
            <person name="Labutti K."/>
            <person name="Andreopoulos B."/>
            <person name="Lipzen A."/>
            <person name="Chen C."/>
            <person name="Yanf M."/>
            <person name="Daum C."/>
            <person name="Ng V."/>
            <person name="Clum A."/>
            <person name="Steindorff A."/>
            <person name="Ohm R."/>
            <person name="Martin F."/>
            <person name="Silar P."/>
            <person name="Natvig D."/>
            <person name="Lalanne C."/>
            <person name="Gautier V."/>
            <person name="Ament-Velasquez S.L."/>
            <person name="Kruys A."/>
            <person name="Hutchinson M.I."/>
            <person name="Powell A.J."/>
            <person name="Barry K."/>
            <person name="Miller A.N."/>
            <person name="Grigoriev I.V."/>
            <person name="Debuchy R."/>
            <person name="Gladieux P."/>
            <person name="Thoren M.H."/>
            <person name="Johannesson H."/>
        </authorList>
    </citation>
    <scope>NUCLEOTIDE SEQUENCE</scope>
    <source>
        <strain evidence="1">SMH4131-1</strain>
    </source>
</reference>
<evidence type="ECO:0000313" key="2">
    <source>
        <dbReference type="Proteomes" id="UP001286456"/>
    </source>
</evidence>
<keyword evidence="2" id="KW-1185">Reference proteome</keyword>
<comment type="caution">
    <text evidence="1">The sequence shown here is derived from an EMBL/GenBank/DDBJ whole genome shotgun (WGS) entry which is preliminary data.</text>
</comment>
<dbReference type="EMBL" id="JAUEPO010000003">
    <property type="protein sequence ID" value="KAK3328694.1"/>
    <property type="molecule type" value="Genomic_DNA"/>
</dbReference>
<reference evidence="1" key="1">
    <citation type="journal article" date="2023" name="Mol. Phylogenet. Evol.">
        <title>Genome-scale phylogeny and comparative genomics of the fungal order Sordariales.</title>
        <authorList>
            <person name="Hensen N."/>
            <person name="Bonometti L."/>
            <person name="Westerberg I."/>
            <person name="Brannstrom I.O."/>
            <person name="Guillou S."/>
            <person name="Cros-Aarteil S."/>
            <person name="Calhoun S."/>
            <person name="Haridas S."/>
            <person name="Kuo A."/>
            <person name="Mondo S."/>
            <person name="Pangilinan J."/>
            <person name="Riley R."/>
            <person name="LaButti K."/>
            <person name="Andreopoulos B."/>
            <person name="Lipzen A."/>
            <person name="Chen C."/>
            <person name="Yan M."/>
            <person name="Daum C."/>
            <person name="Ng V."/>
            <person name="Clum A."/>
            <person name="Steindorff A."/>
            <person name="Ohm R.A."/>
            <person name="Martin F."/>
            <person name="Silar P."/>
            <person name="Natvig D.O."/>
            <person name="Lalanne C."/>
            <person name="Gautier V."/>
            <person name="Ament-Velasquez S.L."/>
            <person name="Kruys A."/>
            <person name="Hutchinson M.I."/>
            <person name="Powell A.J."/>
            <person name="Barry K."/>
            <person name="Miller A.N."/>
            <person name="Grigoriev I.V."/>
            <person name="Debuchy R."/>
            <person name="Gladieux P."/>
            <person name="Hiltunen Thoren M."/>
            <person name="Johannesson H."/>
        </authorList>
    </citation>
    <scope>NUCLEOTIDE SEQUENCE</scope>
    <source>
        <strain evidence="1">SMH4131-1</strain>
    </source>
</reference>
<protein>
    <submittedName>
        <fullName evidence="1">Uncharacterized protein</fullName>
    </submittedName>
</protein>
<sequence>MSLVARGAASNFLHLANHLKTPHKTNQLATPQPTIAHSQHHNVAMASNDAWGKQLNAASFAVCANRLVESLHITIHPSWDVGVAFVKAFMQAVEDERPIAKVLYLQGTRLENMVLQERLTQAGVASRLPENQLVVGQANLMAFSALDKLLVKTEGSCVAKDTVYMMDSEACCTMAGTFATARLVQHVKALAERHEEVYHGRWALTPLGIIFVDFGVIARSVAANRSALCEHKVKIVIEMPQLVDDSRFVPPDMVDHIHNRTTATLLGGKHVVVFEAQAAAARRARSLRVPHLHIDKHTSLDALHAHRPASVISIAPGQFSNPLPLSGVGLVISSAPKFPCIDLESGSIVTRGYTTHHEALCQQAYGEDLVCTYNRADVQMEPLPRTMCINIDIRWFALQLQAMKGTTRALSRDTLPLSIDDTFTLHEHLRRLQCMGMVERDVRKKDGFDYDLVMAGRRLVRAHNKAPSLAGNFKAASLVAGITKSIPPRVMRILIRMAVMAANVDAILSMDTDRCFTDLVPLCNGPSKDLVSRGYLWLLWGVWEHGFELKTLRGYTVVHPSEVEVVEGATLNTTACFGAMKEVSALEEVFQLPGQSQKQWSDDLRQGLGADEITTIEESIFRAWLFDLVMIPKKGHPVQSSGSKVELRAPEFAYDTTRNDAELSPARYPRWVGAMDRLEAQGGSLIASRITLLPTLLIGAFMIGAKMTGAQI</sequence>
<dbReference type="Proteomes" id="UP001286456">
    <property type="component" value="Unassembled WGS sequence"/>
</dbReference>
<proteinExistence type="predicted"/>
<evidence type="ECO:0000313" key="1">
    <source>
        <dbReference type="EMBL" id="KAK3328694.1"/>
    </source>
</evidence>
<name>A0AAE0IPE5_9PEZI</name>
<organism evidence="1 2">
    <name type="scientific">Cercophora scortea</name>
    <dbReference type="NCBI Taxonomy" id="314031"/>
    <lineage>
        <taxon>Eukaryota</taxon>
        <taxon>Fungi</taxon>
        <taxon>Dikarya</taxon>
        <taxon>Ascomycota</taxon>
        <taxon>Pezizomycotina</taxon>
        <taxon>Sordariomycetes</taxon>
        <taxon>Sordariomycetidae</taxon>
        <taxon>Sordariales</taxon>
        <taxon>Lasiosphaeriaceae</taxon>
        <taxon>Cercophora</taxon>
    </lineage>
</organism>